<evidence type="ECO:0000313" key="1">
    <source>
        <dbReference type="EMBL" id="WAR22309.1"/>
    </source>
</evidence>
<sequence length="158" mass="18010">MRRADGGPRYLQDNERVDHSPVCHGDSIDILGLEMHEYESALSLAQIRAIENQECSAIQNYDYLNFTKEDTMYDVIPADIAPPPQYKANRIYPRPKLPIPHVNNMQSTADVRVLPCISEVGERDIGSVRSEVMGVRQYIPSREPHKATERLQVRLPKP</sequence>
<organism evidence="1 2">
    <name type="scientific">Mya arenaria</name>
    <name type="common">Soft-shell clam</name>
    <dbReference type="NCBI Taxonomy" id="6604"/>
    <lineage>
        <taxon>Eukaryota</taxon>
        <taxon>Metazoa</taxon>
        <taxon>Spiralia</taxon>
        <taxon>Lophotrochozoa</taxon>
        <taxon>Mollusca</taxon>
        <taxon>Bivalvia</taxon>
        <taxon>Autobranchia</taxon>
        <taxon>Heteroconchia</taxon>
        <taxon>Euheterodonta</taxon>
        <taxon>Imparidentia</taxon>
        <taxon>Neoheterodontei</taxon>
        <taxon>Myida</taxon>
        <taxon>Myoidea</taxon>
        <taxon>Myidae</taxon>
        <taxon>Mya</taxon>
    </lineage>
</organism>
<dbReference type="EMBL" id="CP111023">
    <property type="protein sequence ID" value="WAR22309.1"/>
    <property type="molecule type" value="Genomic_DNA"/>
</dbReference>
<name>A0ABY7FN66_MYAAR</name>
<keyword evidence="2" id="KW-1185">Reference proteome</keyword>
<protein>
    <submittedName>
        <fullName evidence="1">Uncharacterized protein</fullName>
    </submittedName>
</protein>
<proteinExistence type="predicted"/>
<reference evidence="1" key="1">
    <citation type="submission" date="2022-11" db="EMBL/GenBank/DDBJ databases">
        <title>Centuries of genome instability and evolution in soft-shell clam transmissible cancer (bioRxiv).</title>
        <authorList>
            <person name="Hart S.F.M."/>
            <person name="Yonemitsu M.A."/>
            <person name="Giersch R.M."/>
            <person name="Beal B.F."/>
            <person name="Arriagada G."/>
            <person name="Davis B.W."/>
            <person name="Ostrander E.A."/>
            <person name="Goff S.P."/>
            <person name="Metzger M.J."/>
        </authorList>
    </citation>
    <scope>NUCLEOTIDE SEQUENCE</scope>
    <source>
        <strain evidence="1">MELC-2E11</strain>
        <tissue evidence="1">Siphon/mantle</tissue>
    </source>
</reference>
<gene>
    <name evidence="1" type="ORF">MAR_016283</name>
</gene>
<dbReference type="Proteomes" id="UP001164746">
    <property type="component" value="Chromosome 12"/>
</dbReference>
<evidence type="ECO:0000313" key="2">
    <source>
        <dbReference type="Proteomes" id="UP001164746"/>
    </source>
</evidence>
<accession>A0ABY7FN66</accession>